<feature type="region of interest" description="Disordered" evidence="2">
    <location>
        <begin position="1"/>
        <end position="116"/>
    </location>
</feature>
<sequence>MKDSSSTGAGSPEDRNDAGAPHRDAAAAGQPAAPQSGGSPLRRPVTIDLTPEPAGTGAGPGGAKASAADAARSTSASRPETEKPARVGEEKAGEAAEKRSAAPSSSGSAPPSGGGGGSGLVGGLLAAVIGAAAGVAGAWLVFVVSPPGIATIQDDGALEQRFSALEQQLAANVNALAPRAEVVALGERVAALDRRLNAVAAEAKQLASQAAPAAAPPAPPDGAGAQQVAARLAVLADELAALRKAEQETAAVAGDARQKIDALAATVRDVDPQRAASAEQAAAKAEQAAAGLARRVDDVDARLAALGQRLDARGGDALMQDLARALAAAEARAAIVAGRPFSPDVARLAAGGDAALAAPLERGAAGVAPLARLQRDFAALAGRLSVLQHRDESVLDRLGASAARLVRVRPVDADGAPVTAQEGTVERVSDLLERGDLAGALQAWRALPQPLQTESEAFGAALAARTQAEAAARAALDQALAAIARQTAPAGSDTQGRRQ</sequence>
<gene>
    <name evidence="3" type="ORF">ACFOEX_04110</name>
</gene>
<accession>A0ABV7LCH5</accession>
<comment type="caution">
    <text evidence="3">The sequence shown here is derived from an EMBL/GenBank/DDBJ whole genome shotgun (WGS) entry which is preliminary data.</text>
</comment>
<feature type="compositionally biased region" description="Low complexity" evidence="2">
    <location>
        <begin position="101"/>
        <end position="111"/>
    </location>
</feature>
<evidence type="ECO:0000313" key="3">
    <source>
        <dbReference type="EMBL" id="MFC3265551.1"/>
    </source>
</evidence>
<evidence type="ECO:0000256" key="1">
    <source>
        <dbReference type="SAM" id="Coils"/>
    </source>
</evidence>
<name>A0ABV7LCH5_9HYPH</name>
<reference evidence="4" key="1">
    <citation type="journal article" date="2019" name="Int. J. Syst. Evol. Microbiol.">
        <title>The Global Catalogue of Microorganisms (GCM) 10K type strain sequencing project: providing services to taxonomists for standard genome sequencing and annotation.</title>
        <authorList>
            <consortium name="The Broad Institute Genomics Platform"/>
            <consortium name="The Broad Institute Genome Sequencing Center for Infectious Disease"/>
            <person name="Wu L."/>
            <person name="Ma J."/>
        </authorList>
    </citation>
    <scope>NUCLEOTIDE SEQUENCE [LARGE SCALE GENOMIC DNA]</scope>
    <source>
        <strain evidence="4">CCM 7941</strain>
    </source>
</reference>
<protein>
    <recommendedName>
        <fullName evidence="5">Inner membrane protein</fullName>
    </recommendedName>
</protein>
<evidence type="ECO:0000313" key="4">
    <source>
        <dbReference type="Proteomes" id="UP001595536"/>
    </source>
</evidence>
<feature type="compositionally biased region" description="Basic and acidic residues" evidence="2">
    <location>
        <begin position="79"/>
        <end position="100"/>
    </location>
</feature>
<keyword evidence="1" id="KW-0175">Coiled coil</keyword>
<feature type="coiled-coil region" evidence="1">
    <location>
        <begin position="189"/>
        <end position="245"/>
    </location>
</feature>
<evidence type="ECO:0000256" key="2">
    <source>
        <dbReference type="SAM" id="MobiDB-lite"/>
    </source>
</evidence>
<dbReference type="EMBL" id="JBHRUV010000017">
    <property type="protein sequence ID" value="MFC3265551.1"/>
    <property type="molecule type" value="Genomic_DNA"/>
</dbReference>
<evidence type="ECO:0008006" key="5">
    <source>
        <dbReference type="Google" id="ProtNLM"/>
    </source>
</evidence>
<keyword evidence="4" id="KW-1185">Reference proteome</keyword>
<feature type="compositionally biased region" description="Low complexity" evidence="2">
    <location>
        <begin position="63"/>
        <end position="78"/>
    </location>
</feature>
<feature type="compositionally biased region" description="Low complexity" evidence="2">
    <location>
        <begin position="26"/>
        <end position="40"/>
    </location>
</feature>
<organism evidence="3 4">
    <name type="scientific">Camelimonas abortus</name>
    <dbReference type="NCBI Taxonomy" id="1017184"/>
    <lineage>
        <taxon>Bacteria</taxon>
        <taxon>Pseudomonadati</taxon>
        <taxon>Pseudomonadota</taxon>
        <taxon>Alphaproteobacteria</taxon>
        <taxon>Hyphomicrobiales</taxon>
        <taxon>Chelatococcaceae</taxon>
        <taxon>Camelimonas</taxon>
    </lineage>
</organism>
<proteinExistence type="predicted"/>
<feature type="compositionally biased region" description="Basic and acidic residues" evidence="2">
    <location>
        <begin position="12"/>
        <end position="25"/>
    </location>
</feature>
<dbReference type="RefSeq" id="WP_376831602.1">
    <property type="nucleotide sequence ID" value="NZ_JBHLWR010000006.1"/>
</dbReference>
<dbReference type="Proteomes" id="UP001595536">
    <property type="component" value="Unassembled WGS sequence"/>
</dbReference>